<evidence type="ECO:0000256" key="1">
    <source>
        <dbReference type="PROSITE-ProRule" id="PRU00708"/>
    </source>
</evidence>
<dbReference type="InterPro" id="IPR005112">
    <property type="entry name" value="dDENN_dom"/>
</dbReference>
<evidence type="ECO:0000313" key="4">
    <source>
        <dbReference type="EMBL" id="KIH64554.1"/>
    </source>
</evidence>
<evidence type="ECO:0000259" key="3">
    <source>
        <dbReference type="PROSITE" id="PS50211"/>
    </source>
</evidence>
<dbReference type="EMBL" id="KN727998">
    <property type="protein sequence ID" value="KIH64554.1"/>
    <property type="molecule type" value="Genomic_DNA"/>
</dbReference>
<evidence type="ECO:0000313" key="5">
    <source>
        <dbReference type="Proteomes" id="UP000054047"/>
    </source>
</evidence>
<evidence type="ECO:0000256" key="2">
    <source>
        <dbReference type="SAM" id="MobiDB-lite"/>
    </source>
</evidence>
<dbReference type="PANTHER" id="PTHR12296">
    <property type="entry name" value="DENN DOMAIN-CONTAINING PROTEIN 4"/>
    <property type="match status" value="1"/>
</dbReference>
<protein>
    <submittedName>
        <fullName evidence="4">DDENN domain protein</fullName>
    </submittedName>
</protein>
<feature type="region of interest" description="Disordered" evidence="2">
    <location>
        <begin position="442"/>
        <end position="511"/>
    </location>
</feature>
<keyword evidence="5" id="KW-1185">Reference proteome</keyword>
<accession>A0A0C2GZB4</accession>
<proteinExistence type="predicted"/>
<dbReference type="Proteomes" id="UP000054047">
    <property type="component" value="Unassembled WGS sequence"/>
</dbReference>
<feature type="domain" description="UDENN" evidence="3">
    <location>
        <begin position="1"/>
        <end position="182"/>
    </location>
</feature>
<sequence length="940" mass="106606">MLALLEQKILVHSLRYFDLYEDPPADVTCFDLDTATISQSVNRLTLKLSILPKKPTKQLKATLDDLFRRLNKEAFDLGSKKADYVPVDRELVLQKKRKELEMAIHDAFLRFMANLMRGYQSFLRPIKSAPSTVSATDTGNLFDLDGFLKSRDKSGVEFFKKFCATQSFIRFIEERSFISDKNTYNAFFDDCIAKVDASEGSEVSLLEVDGTTHLNNTSVFIAPPEPIIDPATGLEREFKYERFPRQLDPSLFQLDHLSLNRNTDHHSVPVQYEHNRCAAVRTKPEIRSSMLAATNSVRTNPLHWPKTLLFYAYSLWFMQLPSLIAIAPNKKKILLLAFHILDRMEHTEVFPLDQVCYRILIELCGECGEPSLAVKVLQAMHRAGVEQNAVTYGIYHRAVLNAKWPTPARQRAIEAWSQLRLYVHAMVKFKACIRTDTHSLCPPTTDSHSVSDGGYHSDKTAEEKRMDNNETDPLCSGNDEDPLSKNNPLDPLGALSTPETPKVPPSQLPMSPSRAKFMADLESTPFANEYNSKAENKTPNKSLGWLKGITNSPILKMIRSQTFESPKPVDNDPQNLTMSPSLHSLVNQVWKGYDDVRMDAVSSKLKLGVTSLVREVKSLNRSYRERGSGTLFGDDSDDEAVDLAEDDPAYQLDCGKADSILSDDWWLKEVFLQLRRNEMRKIEAEEKKANPYSGPEILDVTISTCTPCPNCRTMIYDEEIMSGWKVDDQNLNTICPYCSSEETDHGSERKGVFAPRLTVHMEWRDRPTASWYKPSSFETDTESNANESCPETEDVSVSCVSPLVLRREVETLLASDLHALKFIPSEKVASRSLGVWRTVTQSVQDNKLFTAIQTLINDSRRVTENGQIALGPHFPVFRDIQFASLDMFGRALLRDSLDKQYAEEHSKLPPRIMCIMPQQDRPQSLVQRACRKVFLPLDLF</sequence>
<dbReference type="InterPro" id="IPR037516">
    <property type="entry name" value="Tripartite_DENN"/>
</dbReference>
<dbReference type="PROSITE" id="PS51375">
    <property type="entry name" value="PPR"/>
    <property type="match status" value="1"/>
</dbReference>
<dbReference type="InterPro" id="IPR002885">
    <property type="entry name" value="PPR_rpt"/>
</dbReference>
<dbReference type="AlphaFoldDB" id="A0A0C2GZB4"/>
<reference evidence="4 5" key="1">
    <citation type="submission" date="2013-12" db="EMBL/GenBank/DDBJ databases">
        <title>Draft genome of the parsitic nematode Ancylostoma duodenale.</title>
        <authorList>
            <person name="Mitreva M."/>
        </authorList>
    </citation>
    <scope>NUCLEOTIDE SEQUENCE [LARGE SCALE GENOMIC DNA]</scope>
    <source>
        <strain evidence="4 5">Zhejiang</strain>
    </source>
</reference>
<dbReference type="GO" id="GO:0005085">
    <property type="term" value="F:guanyl-nucleotide exchange factor activity"/>
    <property type="evidence" value="ECO:0007669"/>
    <property type="project" value="UniProtKB-ARBA"/>
</dbReference>
<dbReference type="InterPro" id="IPR011990">
    <property type="entry name" value="TPR-like_helical_dom_sf"/>
</dbReference>
<dbReference type="Gene3D" id="3.40.50.11500">
    <property type="match status" value="1"/>
</dbReference>
<dbReference type="GO" id="GO:0032483">
    <property type="term" value="P:regulation of Rab protein signal transduction"/>
    <property type="evidence" value="ECO:0007669"/>
    <property type="project" value="TreeGrafter"/>
</dbReference>
<gene>
    <name evidence="4" type="ORF">ANCDUO_05134</name>
</gene>
<dbReference type="InterPro" id="IPR051696">
    <property type="entry name" value="DENN_Domain_GEFs"/>
</dbReference>
<dbReference type="GO" id="GO:0031410">
    <property type="term" value="C:cytoplasmic vesicle"/>
    <property type="evidence" value="ECO:0007669"/>
    <property type="project" value="TreeGrafter"/>
</dbReference>
<organism evidence="4 5">
    <name type="scientific">Ancylostoma duodenale</name>
    <dbReference type="NCBI Taxonomy" id="51022"/>
    <lineage>
        <taxon>Eukaryota</taxon>
        <taxon>Metazoa</taxon>
        <taxon>Ecdysozoa</taxon>
        <taxon>Nematoda</taxon>
        <taxon>Chromadorea</taxon>
        <taxon>Rhabditida</taxon>
        <taxon>Rhabditina</taxon>
        <taxon>Rhabditomorpha</taxon>
        <taxon>Strongyloidea</taxon>
        <taxon>Ancylostomatidae</taxon>
        <taxon>Ancylostomatinae</taxon>
        <taxon>Ancylostoma</taxon>
    </lineage>
</organism>
<dbReference type="InterPro" id="IPR043153">
    <property type="entry name" value="DENN_C"/>
</dbReference>
<name>A0A0C2GZB4_9BILA</name>
<dbReference type="OrthoDB" id="75250at2759"/>
<dbReference type="SMART" id="SM00801">
    <property type="entry name" value="dDENN"/>
    <property type="match status" value="1"/>
</dbReference>
<dbReference type="PANTHER" id="PTHR12296:SF30">
    <property type="entry name" value="DENN DOMAIN-CONTAINING PROTEIN CRAG"/>
    <property type="match status" value="1"/>
</dbReference>
<dbReference type="PROSITE" id="PS50211">
    <property type="entry name" value="DENN"/>
    <property type="match status" value="1"/>
</dbReference>
<feature type="compositionally biased region" description="Basic and acidic residues" evidence="2">
    <location>
        <begin position="455"/>
        <end position="468"/>
    </location>
</feature>
<feature type="repeat" description="PPR" evidence="1">
    <location>
        <begin position="353"/>
        <end position="387"/>
    </location>
</feature>
<dbReference type="Pfam" id="PF03455">
    <property type="entry name" value="dDENN"/>
    <property type="match status" value="1"/>
</dbReference>
<dbReference type="Gene3D" id="1.25.40.10">
    <property type="entry name" value="Tetratricopeptide repeat domain"/>
    <property type="match status" value="1"/>
</dbReference>